<keyword evidence="2" id="KW-1185">Reference proteome</keyword>
<name>A0A5C8LWG1_9GAMM</name>
<dbReference type="AlphaFoldDB" id="A0A5C8LWG1"/>
<organism evidence="1 2">
    <name type="scientific">Rheinheimera tangshanensis</name>
    <dbReference type="NCBI Taxonomy" id="400153"/>
    <lineage>
        <taxon>Bacteria</taxon>
        <taxon>Pseudomonadati</taxon>
        <taxon>Pseudomonadota</taxon>
        <taxon>Gammaproteobacteria</taxon>
        <taxon>Chromatiales</taxon>
        <taxon>Chromatiaceae</taxon>
        <taxon>Rheinheimera</taxon>
    </lineage>
</organism>
<protein>
    <submittedName>
        <fullName evidence="1">LEPR-XLL domain-containing protein</fullName>
    </submittedName>
</protein>
<evidence type="ECO:0000313" key="2">
    <source>
        <dbReference type="Proteomes" id="UP000321814"/>
    </source>
</evidence>
<reference evidence="1 2" key="1">
    <citation type="submission" date="2019-08" db="EMBL/GenBank/DDBJ databases">
        <title>Draft genome analysis of Rheinheimera tangshanensis isolated from the roots of fresh rice plants (Oryza sativa).</title>
        <authorList>
            <person name="Yu Q."/>
            <person name="Qi Y."/>
            <person name="Zhang H."/>
            <person name="Pu J."/>
        </authorList>
    </citation>
    <scope>NUCLEOTIDE SEQUENCE [LARGE SCALE GENOMIC DNA]</scope>
    <source>
        <strain evidence="1 2">JA3-B52</strain>
    </source>
</reference>
<gene>
    <name evidence="1" type="ORF">FU839_06810</name>
</gene>
<evidence type="ECO:0000313" key="1">
    <source>
        <dbReference type="EMBL" id="TXK81606.1"/>
    </source>
</evidence>
<dbReference type="InterPro" id="IPR053786">
    <property type="entry name" value="LEPRxLL_CS"/>
</dbReference>
<accession>A0A5C8LWG1</accession>
<proteinExistence type="predicted"/>
<dbReference type="EMBL" id="VRLR01000003">
    <property type="protein sequence ID" value="TXK81606.1"/>
    <property type="molecule type" value="Genomic_DNA"/>
</dbReference>
<dbReference type="Proteomes" id="UP000321814">
    <property type="component" value="Unassembled WGS sequence"/>
</dbReference>
<comment type="caution">
    <text evidence="1">The sequence shown here is derived from an EMBL/GenBank/DDBJ whole genome shotgun (WGS) entry which is preliminary data.</text>
</comment>
<sequence length="33" mass="3691">MSPLRIQQLSRNLFKLCRVLFSGDPVPTSADNS</sequence>
<dbReference type="NCBIfam" id="NF012209">
    <property type="entry name" value="LEPR-8K"/>
    <property type="match status" value="1"/>
</dbReference>